<dbReference type="OrthoDB" id="9151105at2"/>
<protein>
    <submittedName>
        <fullName evidence="4">Head protein</fullName>
    </submittedName>
</protein>
<dbReference type="NCBIfam" id="TIGR01641">
    <property type="entry name" value="phageSPP1_gp7"/>
    <property type="match status" value="1"/>
</dbReference>
<dbReference type="GO" id="GO:0005576">
    <property type="term" value="C:extracellular region"/>
    <property type="evidence" value="ECO:0007669"/>
    <property type="project" value="InterPro"/>
</dbReference>
<evidence type="ECO:0000313" key="5">
    <source>
        <dbReference type="Proteomes" id="UP000307201"/>
    </source>
</evidence>
<dbReference type="Pfam" id="PF03496">
    <property type="entry name" value="ADPrib_exo_Tox"/>
    <property type="match status" value="1"/>
</dbReference>
<feature type="domain" description="Phage head morphogenesis" evidence="3">
    <location>
        <begin position="150"/>
        <end position="270"/>
    </location>
</feature>
<evidence type="ECO:0000313" key="4">
    <source>
        <dbReference type="EMBL" id="TLQ08826.1"/>
    </source>
</evidence>
<comment type="caution">
    <text evidence="4">The sequence shown here is derived from an EMBL/GenBank/DDBJ whole genome shotgun (WGS) entry which is preliminary data.</text>
</comment>
<dbReference type="PROSITE" id="PS51996">
    <property type="entry name" value="TR_MART"/>
    <property type="match status" value="1"/>
</dbReference>
<proteinExistence type="predicted"/>
<dbReference type="Proteomes" id="UP000307201">
    <property type="component" value="Unassembled WGS sequence"/>
</dbReference>
<dbReference type="InterPro" id="IPR003540">
    <property type="entry name" value="ADP-ribosyltransferase"/>
</dbReference>
<dbReference type="SUPFAM" id="SSF56399">
    <property type="entry name" value="ADP-ribosylation"/>
    <property type="match status" value="1"/>
</dbReference>
<feature type="domain" description="ADP ribosyltransferase" evidence="2">
    <location>
        <begin position="384"/>
        <end position="559"/>
    </location>
</feature>
<dbReference type="EMBL" id="VBTE01000005">
    <property type="protein sequence ID" value="TLQ08826.1"/>
    <property type="molecule type" value="Genomic_DNA"/>
</dbReference>
<dbReference type="Gene3D" id="3.90.176.10">
    <property type="entry name" value="Toxin ADP-ribosyltransferase, Chain A, domain 1"/>
    <property type="match status" value="1"/>
</dbReference>
<reference evidence="4 5" key="1">
    <citation type="submission" date="2019-05" db="EMBL/GenBank/DDBJ databases">
        <title>The metagenome of a microbial culture collection derived from dairy environment covers the genomic content of the human microbiome.</title>
        <authorList>
            <person name="Roder T."/>
            <person name="Wuthrich D."/>
            <person name="Sattari Z."/>
            <person name="Von Ah U."/>
            <person name="Bar C."/>
            <person name="Ronchi F."/>
            <person name="Macpherson A.J."/>
            <person name="Ganal-Vonarburg S.C."/>
            <person name="Bruggmann R."/>
            <person name="Vergeres G."/>
        </authorList>
    </citation>
    <scope>NUCLEOTIDE SEQUENCE [LARGE SCALE GENOMIC DNA]</scope>
    <source>
        <strain evidence="4 5">FAM 24235</strain>
    </source>
</reference>
<gene>
    <name evidence="4" type="ORF">FEZ48_02780</name>
</gene>
<name>A0A5R9C6S9_9LACT</name>
<sequence length="573" mass="66324">MRMQQLDKWNKELERLSSSKFKDMDSELFGHYKGALKQLKIEIKAYIENYEVLSFSKKLEVEQQIKTANRIDEILWNLNDKVNPRINGHVAEEAEQGYYGTWYTLEGNENIQLDFPVLNESYIERLLEKKVAGKTLSRRLYDNRDQLAERVTTALFNGAVKGKGYAKVAKEIGELTEANYKQSLRIARTEGGRVQSSSKQKAYEEAKNKGISLQKRWLATLDKKTRHQHQQLDGQTVDVEEQFNFNGNLADGPRLFGIPGLDINCRCTTISVVNGMSPDLRRDEDSKENIDYKNYNEWYNNKVKEKAPENEGKEIKRRMDFLKAELKKFDMGDWGSLTESEVEVLYESYYEELEEVKEKIKDFDIDVPFSGSAGGIDKFFNTQEAHNSWKERLTDEDLTIIDYYTGPDYKVYNQIMREGDEAFLNNKLYRGISLESKQKEIERANKLAQIIDGYQAENSFKTYRSIRGMYEGQEWDEMIPGEYSTVLDKGYMSTSLDLDAANKFYGLNTIRLEINVKKGDKIGAYVGELSRSKDEKEFLIKPNTKFKVLSKSSRENSRGGIDQTIELEVDNSE</sequence>
<dbReference type="InterPro" id="IPR006528">
    <property type="entry name" value="Phage_head_morphogenesis_dom"/>
</dbReference>
<evidence type="ECO:0000259" key="2">
    <source>
        <dbReference type="Pfam" id="PF03496"/>
    </source>
</evidence>
<feature type="region of interest" description="Disordered" evidence="1">
    <location>
        <begin position="551"/>
        <end position="573"/>
    </location>
</feature>
<organism evidence="4 5">
    <name type="scientific">Marinilactibacillus psychrotolerans</name>
    <dbReference type="NCBI Taxonomy" id="191770"/>
    <lineage>
        <taxon>Bacteria</taxon>
        <taxon>Bacillati</taxon>
        <taxon>Bacillota</taxon>
        <taxon>Bacilli</taxon>
        <taxon>Lactobacillales</taxon>
        <taxon>Carnobacteriaceae</taxon>
        <taxon>Marinilactibacillus</taxon>
    </lineage>
</organism>
<evidence type="ECO:0000259" key="3">
    <source>
        <dbReference type="Pfam" id="PF04233"/>
    </source>
</evidence>
<accession>A0A5R9C6S9</accession>
<dbReference type="AlphaFoldDB" id="A0A5R9C6S9"/>
<evidence type="ECO:0000256" key="1">
    <source>
        <dbReference type="SAM" id="MobiDB-lite"/>
    </source>
</evidence>
<dbReference type="Pfam" id="PF04233">
    <property type="entry name" value="Phage_Mu_F"/>
    <property type="match status" value="1"/>
</dbReference>